<dbReference type="InterPro" id="IPR036390">
    <property type="entry name" value="WH_DNA-bd_sf"/>
</dbReference>
<evidence type="ECO:0000256" key="2">
    <source>
        <dbReference type="ARBA" id="ARBA00023125"/>
    </source>
</evidence>
<dbReference type="InterPro" id="IPR001845">
    <property type="entry name" value="HTH_ArsR_DNA-bd_dom"/>
</dbReference>
<dbReference type="InterPro" id="IPR011991">
    <property type="entry name" value="ArsR-like_HTH"/>
</dbReference>
<dbReference type="Proteomes" id="UP000050297">
    <property type="component" value="Unassembled WGS sequence"/>
</dbReference>
<sequence>MQTLESSRRPDDFWFQLFDGNRTMAINESLDIIHGMRTFQHPDPEDLTLERLLYALSDPVRMGIVRCLAGVAEATCGELDGGRPKSSMSHHFRVLRDAGLVQTRNVGTTHMNSLRKQMLESRFPGLLDSILAQH</sequence>
<keyword evidence="3" id="KW-0804">Transcription</keyword>
<gene>
    <name evidence="5" type="ORF">ALO91_04586</name>
</gene>
<dbReference type="CDD" id="cd00090">
    <property type="entry name" value="HTH_ARSR"/>
    <property type="match status" value="1"/>
</dbReference>
<name>A0A0P9JHJ0_PSESX</name>
<dbReference type="InterPro" id="IPR036388">
    <property type="entry name" value="WH-like_DNA-bd_sf"/>
</dbReference>
<dbReference type="AlphaFoldDB" id="A0A0P9JHJ0"/>
<evidence type="ECO:0000313" key="6">
    <source>
        <dbReference type="Proteomes" id="UP000050297"/>
    </source>
</evidence>
<proteinExistence type="predicted"/>
<dbReference type="SUPFAM" id="SSF46785">
    <property type="entry name" value="Winged helix' DNA-binding domain"/>
    <property type="match status" value="1"/>
</dbReference>
<reference evidence="5 6" key="1">
    <citation type="submission" date="2015-09" db="EMBL/GenBank/DDBJ databases">
        <title>Genome announcement of multiple Pseudomonas syringae strains.</title>
        <authorList>
            <person name="Thakur S."/>
            <person name="Wang P.W."/>
            <person name="Gong Y."/>
            <person name="Weir B.S."/>
            <person name="Guttman D.S."/>
        </authorList>
    </citation>
    <scope>NUCLEOTIDE SEQUENCE [LARGE SCALE GENOMIC DNA]</scope>
    <source>
        <strain evidence="5 6">ICMP2802</strain>
    </source>
</reference>
<dbReference type="InterPro" id="IPR051081">
    <property type="entry name" value="HTH_MetalResp_TranReg"/>
</dbReference>
<organism evidence="5 6">
    <name type="scientific">Pseudomonas syringae pv. aceris</name>
    <dbReference type="NCBI Taxonomy" id="199198"/>
    <lineage>
        <taxon>Bacteria</taxon>
        <taxon>Pseudomonadati</taxon>
        <taxon>Pseudomonadota</taxon>
        <taxon>Gammaproteobacteria</taxon>
        <taxon>Pseudomonadales</taxon>
        <taxon>Pseudomonadaceae</taxon>
        <taxon>Pseudomonas</taxon>
        <taxon>Pseudomonas syringae</taxon>
    </lineage>
</organism>
<evidence type="ECO:0000259" key="4">
    <source>
        <dbReference type="PROSITE" id="PS50987"/>
    </source>
</evidence>
<keyword evidence="2" id="KW-0238">DNA-binding</keyword>
<dbReference type="EMBL" id="LJPM01000120">
    <property type="protein sequence ID" value="KPW24239.1"/>
    <property type="molecule type" value="Genomic_DNA"/>
</dbReference>
<dbReference type="Pfam" id="PF12840">
    <property type="entry name" value="HTH_20"/>
    <property type="match status" value="1"/>
</dbReference>
<dbReference type="PATRIC" id="fig|199198.5.peg.726"/>
<evidence type="ECO:0000256" key="3">
    <source>
        <dbReference type="ARBA" id="ARBA00023163"/>
    </source>
</evidence>
<dbReference type="PANTHER" id="PTHR33154:SF12">
    <property type="entry name" value="TRANSCRIPTIONAL REGULATORY PROTEIN"/>
    <property type="match status" value="1"/>
</dbReference>
<accession>A0A0P9JHJ0</accession>
<evidence type="ECO:0000256" key="1">
    <source>
        <dbReference type="ARBA" id="ARBA00023015"/>
    </source>
</evidence>
<dbReference type="GO" id="GO:0003677">
    <property type="term" value="F:DNA binding"/>
    <property type="evidence" value="ECO:0007669"/>
    <property type="project" value="UniProtKB-KW"/>
</dbReference>
<protein>
    <submittedName>
        <fullName evidence="5">Regulatory protein, ArsR</fullName>
    </submittedName>
</protein>
<evidence type="ECO:0000313" key="5">
    <source>
        <dbReference type="EMBL" id="KPW24239.1"/>
    </source>
</evidence>
<dbReference type="PROSITE" id="PS50987">
    <property type="entry name" value="HTH_ARSR_2"/>
    <property type="match status" value="1"/>
</dbReference>
<keyword evidence="1" id="KW-0805">Transcription regulation</keyword>
<dbReference type="PRINTS" id="PR00778">
    <property type="entry name" value="HTHARSR"/>
</dbReference>
<dbReference type="SMART" id="SM00418">
    <property type="entry name" value="HTH_ARSR"/>
    <property type="match status" value="1"/>
</dbReference>
<dbReference type="GO" id="GO:0003700">
    <property type="term" value="F:DNA-binding transcription factor activity"/>
    <property type="evidence" value="ECO:0007669"/>
    <property type="project" value="InterPro"/>
</dbReference>
<feature type="domain" description="HTH arsR-type" evidence="4">
    <location>
        <begin position="41"/>
        <end position="134"/>
    </location>
</feature>
<dbReference type="PANTHER" id="PTHR33154">
    <property type="entry name" value="TRANSCRIPTIONAL REGULATOR, ARSR FAMILY"/>
    <property type="match status" value="1"/>
</dbReference>
<comment type="caution">
    <text evidence="5">The sequence shown here is derived from an EMBL/GenBank/DDBJ whole genome shotgun (WGS) entry which is preliminary data.</text>
</comment>
<dbReference type="Gene3D" id="1.10.10.10">
    <property type="entry name" value="Winged helix-like DNA-binding domain superfamily/Winged helix DNA-binding domain"/>
    <property type="match status" value="1"/>
</dbReference>